<evidence type="ECO:0000256" key="9">
    <source>
        <dbReference type="ARBA" id="ARBA00022840"/>
    </source>
</evidence>
<keyword evidence="14" id="KW-0472">Membrane</keyword>
<dbReference type="InterPro" id="IPR003593">
    <property type="entry name" value="AAA+_ATPase"/>
</dbReference>
<reference evidence="22" key="1">
    <citation type="journal article" date="2017" name="Front. Plant Sci.">
        <title>Climate Clever Clovers: New Paradigm to Reduce the Environmental Footprint of Ruminants by Breeding Low Methanogenic Forages Utilizing Haplotype Variation.</title>
        <authorList>
            <person name="Kaur P."/>
            <person name="Appels R."/>
            <person name="Bayer P.E."/>
            <person name="Keeble-Gagnere G."/>
            <person name="Wang J."/>
            <person name="Hirakawa H."/>
            <person name="Shirasawa K."/>
            <person name="Vercoe P."/>
            <person name="Stefanova K."/>
            <person name="Durmic Z."/>
            <person name="Nichols P."/>
            <person name="Revell C."/>
            <person name="Isobe S.N."/>
            <person name="Edwards D."/>
            <person name="Erskine W."/>
        </authorList>
    </citation>
    <scope>NUCLEOTIDE SEQUENCE [LARGE SCALE GENOMIC DNA]</scope>
    <source>
        <strain evidence="22">cv. Daliak</strain>
    </source>
</reference>
<dbReference type="InterPro" id="IPR055190">
    <property type="entry name" value="ATP-synt_VA_C"/>
</dbReference>
<keyword evidence="13" id="KW-0496">Mitochondrion</keyword>
<evidence type="ECO:0000256" key="13">
    <source>
        <dbReference type="ARBA" id="ARBA00023128"/>
    </source>
</evidence>
<gene>
    <name evidence="21" type="ORF">TSUD_49280</name>
</gene>
<evidence type="ECO:0000256" key="5">
    <source>
        <dbReference type="ARBA" id="ARBA00022448"/>
    </source>
</evidence>
<evidence type="ECO:0000256" key="7">
    <source>
        <dbReference type="ARBA" id="ARBA00022781"/>
    </source>
</evidence>
<dbReference type="PANTHER" id="PTHR15184:SF80">
    <property type="entry name" value="ATP SYNTHASE SUBUNIT BETA-1, MITOCHONDRIAL-RELATED"/>
    <property type="match status" value="1"/>
</dbReference>
<keyword evidence="16 18" id="KW-0066">ATP synthesis</keyword>
<dbReference type="InterPro" id="IPR020003">
    <property type="entry name" value="ATPase_a/bsu_AS"/>
</dbReference>
<evidence type="ECO:0000256" key="8">
    <source>
        <dbReference type="ARBA" id="ARBA00022792"/>
    </source>
</evidence>
<evidence type="ECO:0000256" key="11">
    <source>
        <dbReference type="ARBA" id="ARBA00022967"/>
    </source>
</evidence>
<sequence>MASRRIVSSLIRSSLRPSHSKSSITSSTSRLSSQSRPSPNPYLLNRLTEYATAAAAKTPGAPAPPPPPSNKLNVSGKITDEYTGKGAIGNICQVIGAVVDVRFDEGVPPILTALEVLDHSSRMILEVAQHLGEGVVRTIAMEATEGVVRGWRVLNTGSPISIPVGRATLGRIMNVIGEPIDQKGEFKTEHYLPIHREAPPFVEQATEQQILVTGIKVVDLLAPYQKGGKIGLFGGAGVGKTVLIMELINNAESKCALVYGQMNEPPGARARVGLTGLTVAEHFRDAEGQDVLLFVDNIFRFTQANSEVSALLGRIPSAVGYQPTLSTDLGGLQERITTTKKGSITSVQAIYVPADDLTDPAPATTFAHLDATTVLSRQISELGIYPAVDPLDSTSRMLSPLILGDEHYKTARGVQQVLQNYKNLQDIIAILGMDELSEDDKLTVARARKIQRFLSQPFHVAEVFTGAPGKYVELKENTKSFQGVLDGKYDDLSEQAFYMVGGIDEVVAKAEKIAKENVAS</sequence>
<keyword evidence="7" id="KW-0375">Hydrogen ion transport</keyword>
<keyword evidence="6 18" id="KW-0547">Nucleotide-binding</keyword>
<comment type="function">
    <text evidence="1">Mitochondrial membrane ATP synthase (F(1)F(0) ATP synthase or Complex V) produces ATP from ADP in the presence of a proton gradient across the membrane which is generated by electron transport complexes of the respiratory chain. F-type ATPases consist of two structural domains, F(1) - containing the extramembraneous catalytic core, and F(0) - containing the membrane proton channel, linked together by a central stalk and a peripheral stalk. During catalysis, ATP synthesis in the catalytic domain of F(1) is coupled via a rotary mechanism of the central stalk subunits to proton translocation. Subunits alpha and beta form the catalytic core in F(1). Rotation of the central stalk against the surrounding alpha(3)beta(3) subunits leads to hydrolysis of ATP in three separate catalytic sites on the beta subunits.</text>
</comment>
<dbReference type="InterPro" id="IPR000194">
    <property type="entry name" value="ATPase_F1/V1/A1_a/bsu_nucl-bd"/>
</dbReference>
<dbReference type="SUPFAM" id="SSF50615">
    <property type="entry name" value="N-terminal domain of alpha and beta subunits of F1 ATP synthase"/>
    <property type="match status" value="1"/>
</dbReference>
<evidence type="ECO:0000313" key="21">
    <source>
        <dbReference type="EMBL" id="GAU24339.1"/>
    </source>
</evidence>
<dbReference type="InterPro" id="IPR050053">
    <property type="entry name" value="ATPase_alpha/beta_chains"/>
</dbReference>
<keyword evidence="22" id="KW-1185">Reference proteome</keyword>
<dbReference type="PANTHER" id="PTHR15184">
    <property type="entry name" value="ATP SYNTHASE"/>
    <property type="match status" value="1"/>
</dbReference>
<dbReference type="InterPro" id="IPR020971">
    <property type="entry name" value="ATP_synth_F1_beta_su"/>
</dbReference>
<dbReference type="Pfam" id="PF22919">
    <property type="entry name" value="ATP-synt_VA_C"/>
    <property type="match status" value="1"/>
</dbReference>
<dbReference type="Gene3D" id="3.40.50.300">
    <property type="entry name" value="P-loop containing nucleotide triphosphate hydrolases"/>
    <property type="match status" value="2"/>
</dbReference>
<evidence type="ECO:0000256" key="1">
    <source>
        <dbReference type="ARBA" id="ARBA00003086"/>
    </source>
</evidence>
<feature type="region of interest" description="Disordered" evidence="19">
    <location>
        <begin position="1"/>
        <end position="42"/>
    </location>
</feature>
<evidence type="ECO:0000256" key="17">
    <source>
        <dbReference type="ARBA" id="ARBA00048383"/>
    </source>
</evidence>
<dbReference type="GO" id="GO:0045259">
    <property type="term" value="C:proton-transporting ATP synthase complex"/>
    <property type="evidence" value="ECO:0007669"/>
    <property type="project" value="UniProtKB-KW"/>
</dbReference>
<dbReference type="OrthoDB" id="14523at2759"/>
<evidence type="ECO:0000256" key="18">
    <source>
        <dbReference type="RuleBase" id="RU003553"/>
    </source>
</evidence>
<dbReference type="GO" id="GO:0005524">
    <property type="term" value="F:ATP binding"/>
    <property type="evidence" value="ECO:0007669"/>
    <property type="project" value="UniProtKB-KW"/>
</dbReference>
<dbReference type="HAMAP" id="MF_01347">
    <property type="entry name" value="ATP_synth_beta_bact"/>
    <property type="match status" value="1"/>
</dbReference>
<dbReference type="InterPro" id="IPR027417">
    <property type="entry name" value="P-loop_NTPase"/>
</dbReference>
<dbReference type="SUPFAM" id="SSF52540">
    <property type="entry name" value="P-loop containing nucleoside triphosphate hydrolases"/>
    <property type="match status" value="1"/>
</dbReference>
<evidence type="ECO:0000256" key="4">
    <source>
        <dbReference type="ARBA" id="ARBA00011648"/>
    </source>
</evidence>
<keyword evidence="15 18" id="KW-0139">CF(1)</keyword>
<evidence type="ECO:0000256" key="16">
    <source>
        <dbReference type="ARBA" id="ARBA00023310"/>
    </source>
</evidence>
<dbReference type="SMART" id="SM00382">
    <property type="entry name" value="AAA"/>
    <property type="match status" value="1"/>
</dbReference>
<evidence type="ECO:0000256" key="19">
    <source>
        <dbReference type="SAM" id="MobiDB-lite"/>
    </source>
</evidence>
<comment type="subunit">
    <text evidence="18">F-type ATPases have 2 components, CF(1) - the catalytic core - and CF(0) - the membrane proton channel. CF(1) and CF(0) have multiple subunits.</text>
</comment>
<comment type="subunit">
    <text evidence="4">F-type ATPases have 2 components, CF(1) - the catalytic core - and CF(0) - the membrane proton channel. CF(1) has five subunits: alpha(3), beta(3), gamma(1), delta(1), epsilon(1). CF(0) has three main subunits: a, b and c.</text>
</comment>
<keyword evidence="11" id="KW-1278">Translocase</keyword>
<dbReference type="PROSITE" id="PS00152">
    <property type="entry name" value="ATPASE_ALPHA_BETA"/>
    <property type="match status" value="1"/>
</dbReference>
<proteinExistence type="inferred from homology"/>
<dbReference type="GO" id="GO:0016887">
    <property type="term" value="F:ATP hydrolysis activity"/>
    <property type="evidence" value="ECO:0007669"/>
    <property type="project" value="InterPro"/>
</dbReference>
<protein>
    <recommendedName>
        <fullName evidence="18">ATP synthase subunit beta</fullName>
        <ecNumber evidence="18">7.1.2.2</ecNumber>
    </recommendedName>
</protein>
<dbReference type="SUPFAM" id="SSF47917">
    <property type="entry name" value="C-terminal domain of alpha and beta subunits of F1 ATP synthase"/>
    <property type="match status" value="1"/>
</dbReference>
<dbReference type="Gene3D" id="1.10.10.910">
    <property type="entry name" value="ATP synthase, F1 beta subunit"/>
    <property type="match status" value="1"/>
</dbReference>
<dbReference type="Gene3D" id="2.40.10.170">
    <property type="match status" value="1"/>
</dbReference>
<dbReference type="Proteomes" id="UP000242715">
    <property type="component" value="Unassembled WGS sequence"/>
</dbReference>
<evidence type="ECO:0000256" key="3">
    <source>
        <dbReference type="ARBA" id="ARBA00008936"/>
    </source>
</evidence>
<organism evidence="21 22">
    <name type="scientific">Trifolium subterraneum</name>
    <name type="common">Subterranean clover</name>
    <dbReference type="NCBI Taxonomy" id="3900"/>
    <lineage>
        <taxon>Eukaryota</taxon>
        <taxon>Viridiplantae</taxon>
        <taxon>Streptophyta</taxon>
        <taxon>Embryophyta</taxon>
        <taxon>Tracheophyta</taxon>
        <taxon>Spermatophyta</taxon>
        <taxon>Magnoliopsida</taxon>
        <taxon>eudicotyledons</taxon>
        <taxon>Gunneridae</taxon>
        <taxon>Pentapetalae</taxon>
        <taxon>rosids</taxon>
        <taxon>fabids</taxon>
        <taxon>Fabales</taxon>
        <taxon>Fabaceae</taxon>
        <taxon>Papilionoideae</taxon>
        <taxon>50 kb inversion clade</taxon>
        <taxon>NPAAA clade</taxon>
        <taxon>Hologalegina</taxon>
        <taxon>IRL clade</taxon>
        <taxon>Trifolieae</taxon>
        <taxon>Trifolium</taxon>
    </lineage>
</organism>
<evidence type="ECO:0000313" key="22">
    <source>
        <dbReference type="Proteomes" id="UP000242715"/>
    </source>
</evidence>
<dbReference type="CDD" id="cd18115">
    <property type="entry name" value="ATP-synt_F1_beta_N"/>
    <property type="match status" value="1"/>
</dbReference>
<dbReference type="CDD" id="cd18110">
    <property type="entry name" value="ATP-synt_F1_beta_C"/>
    <property type="match status" value="1"/>
</dbReference>
<keyword evidence="10" id="KW-0809">Transit peptide</keyword>
<keyword evidence="12" id="KW-0406">Ion transport</keyword>
<accession>A0A2Z6MYZ0</accession>
<dbReference type="GO" id="GO:0042776">
    <property type="term" value="P:proton motive force-driven mitochondrial ATP synthesis"/>
    <property type="evidence" value="ECO:0007669"/>
    <property type="project" value="TreeGrafter"/>
</dbReference>
<dbReference type="InterPro" id="IPR036121">
    <property type="entry name" value="ATPase_F1/V1/A1_a/bsu_N_sf"/>
</dbReference>
<evidence type="ECO:0000256" key="10">
    <source>
        <dbReference type="ARBA" id="ARBA00022946"/>
    </source>
</evidence>
<dbReference type="AlphaFoldDB" id="A0A2Z6MYZ0"/>
<feature type="compositionally biased region" description="Low complexity" evidence="19">
    <location>
        <begin position="1"/>
        <end position="37"/>
    </location>
</feature>
<dbReference type="Gene3D" id="1.10.1140.10">
    <property type="entry name" value="Bovine Mitochondrial F1-atpase, Atp Synthase Beta Chain, Chain D, domain 3"/>
    <property type="match status" value="1"/>
</dbReference>
<keyword evidence="5" id="KW-0813">Transport</keyword>
<dbReference type="InterPro" id="IPR005722">
    <property type="entry name" value="ATP_synth_F1_bsu"/>
</dbReference>
<feature type="region of interest" description="Disordered" evidence="19">
    <location>
        <begin position="56"/>
        <end position="75"/>
    </location>
</feature>
<comment type="subcellular location">
    <subcellularLocation>
        <location evidence="2">Mitochondrion inner membrane</location>
    </subcellularLocation>
</comment>
<dbReference type="Pfam" id="PF02874">
    <property type="entry name" value="ATP-synt_ab_N"/>
    <property type="match status" value="1"/>
</dbReference>
<dbReference type="InterPro" id="IPR004100">
    <property type="entry name" value="ATPase_F1/V1/A1_a/bsu_N"/>
</dbReference>
<feature type="domain" description="AAA+ ATPase" evidence="20">
    <location>
        <begin position="226"/>
        <end position="458"/>
    </location>
</feature>
<dbReference type="EC" id="7.1.2.2" evidence="18"/>
<dbReference type="CDD" id="cd01133">
    <property type="entry name" value="F1-ATPase_beta_CD"/>
    <property type="match status" value="1"/>
</dbReference>
<dbReference type="Pfam" id="PF11421">
    <property type="entry name" value="Synthase_beta"/>
    <property type="match status" value="1"/>
</dbReference>
<dbReference type="PIRSF" id="PIRSF039072">
    <property type="entry name" value="ATPase_subunit_beta"/>
    <property type="match status" value="1"/>
</dbReference>
<comment type="catalytic activity">
    <reaction evidence="17 18">
        <text>ATP + H2O + 4 H(+)(in) = ADP + phosphate + 5 H(+)(out)</text>
        <dbReference type="Rhea" id="RHEA:57720"/>
        <dbReference type="ChEBI" id="CHEBI:15377"/>
        <dbReference type="ChEBI" id="CHEBI:15378"/>
        <dbReference type="ChEBI" id="CHEBI:30616"/>
        <dbReference type="ChEBI" id="CHEBI:43474"/>
        <dbReference type="ChEBI" id="CHEBI:456216"/>
        <dbReference type="EC" id="7.1.2.2"/>
    </reaction>
</comment>
<keyword evidence="9 18" id="KW-0067">ATP-binding</keyword>
<evidence type="ECO:0000259" key="20">
    <source>
        <dbReference type="SMART" id="SM00382"/>
    </source>
</evidence>
<evidence type="ECO:0000256" key="6">
    <source>
        <dbReference type="ARBA" id="ARBA00022741"/>
    </source>
</evidence>
<dbReference type="Pfam" id="PF00006">
    <property type="entry name" value="ATP-synt_ab"/>
    <property type="match status" value="1"/>
</dbReference>
<evidence type="ECO:0000256" key="14">
    <source>
        <dbReference type="ARBA" id="ARBA00023136"/>
    </source>
</evidence>
<name>A0A2Z6MYZ0_TRISU</name>
<comment type="similarity">
    <text evidence="3">Belongs to the ATPase alpha/beta chains family.</text>
</comment>
<comment type="function">
    <text evidence="18">Produces ATP from ADP in the presence of a proton gradient across the membrane.</text>
</comment>
<dbReference type="NCBIfam" id="TIGR01039">
    <property type="entry name" value="atpD"/>
    <property type="match status" value="1"/>
</dbReference>
<evidence type="ECO:0000256" key="15">
    <source>
        <dbReference type="ARBA" id="ARBA00023196"/>
    </source>
</evidence>
<keyword evidence="8" id="KW-0999">Mitochondrion inner membrane</keyword>
<dbReference type="InterPro" id="IPR024034">
    <property type="entry name" value="ATPase_F1/V1_b/a_C"/>
</dbReference>
<dbReference type="FunFam" id="1.10.1140.10:FF:000001">
    <property type="entry name" value="ATP synthase subunit beta"/>
    <property type="match status" value="1"/>
</dbReference>
<dbReference type="InterPro" id="IPR042079">
    <property type="entry name" value="ATP_synt_F1_beta_sf"/>
</dbReference>
<evidence type="ECO:0000256" key="2">
    <source>
        <dbReference type="ARBA" id="ARBA00004273"/>
    </source>
</evidence>
<dbReference type="FunFam" id="2.40.10.170:FF:000006">
    <property type="entry name" value="ATP synthase subunit beta"/>
    <property type="match status" value="1"/>
</dbReference>
<dbReference type="GO" id="GO:0046933">
    <property type="term" value="F:proton-transporting ATP synthase activity, rotational mechanism"/>
    <property type="evidence" value="ECO:0007669"/>
    <property type="project" value="InterPro"/>
</dbReference>
<dbReference type="GO" id="GO:0005743">
    <property type="term" value="C:mitochondrial inner membrane"/>
    <property type="evidence" value="ECO:0007669"/>
    <property type="project" value="UniProtKB-SubCell"/>
</dbReference>
<dbReference type="EMBL" id="DF973287">
    <property type="protein sequence ID" value="GAU24339.1"/>
    <property type="molecule type" value="Genomic_DNA"/>
</dbReference>
<evidence type="ECO:0000256" key="12">
    <source>
        <dbReference type="ARBA" id="ARBA00023065"/>
    </source>
</evidence>